<feature type="transmembrane region" description="Helical" evidence="1">
    <location>
        <begin position="16"/>
        <end position="35"/>
    </location>
</feature>
<feature type="transmembrane region" description="Helical" evidence="1">
    <location>
        <begin position="94"/>
        <end position="113"/>
    </location>
</feature>
<keyword evidence="3" id="KW-1185">Reference proteome</keyword>
<dbReference type="AlphaFoldDB" id="A0A4Q2CZD9"/>
<feature type="transmembrane region" description="Helical" evidence="1">
    <location>
        <begin position="47"/>
        <end position="70"/>
    </location>
</feature>
<dbReference type="STRING" id="2316362.A0A4Q2CZD9"/>
<organism evidence="2 3">
    <name type="scientific">Candolleomyces aberdarensis</name>
    <dbReference type="NCBI Taxonomy" id="2316362"/>
    <lineage>
        <taxon>Eukaryota</taxon>
        <taxon>Fungi</taxon>
        <taxon>Dikarya</taxon>
        <taxon>Basidiomycota</taxon>
        <taxon>Agaricomycotina</taxon>
        <taxon>Agaricomycetes</taxon>
        <taxon>Agaricomycetidae</taxon>
        <taxon>Agaricales</taxon>
        <taxon>Agaricineae</taxon>
        <taxon>Psathyrellaceae</taxon>
        <taxon>Candolleomyces</taxon>
    </lineage>
</organism>
<name>A0A4Q2CZD9_9AGAR</name>
<reference evidence="2 3" key="1">
    <citation type="submission" date="2019-01" db="EMBL/GenBank/DDBJ databases">
        <title>Draft genome sequence of Psathyrella aberdarensis IHI B618.</title>
        <authorList>
            <person name="Buettner E."/>
            <person name="Kellner H."/>
        </authorList>
    </citation>
    <scope>NUCLEOTIDE SEQUENCE [LARGE SCALE GENOMIC DNA]</scope>
    <source>
        <strain evidence="2 3">IHI B618</strain>
    </source>
</reference>
<evidence type="ECO:0000256" key="1">
    <source>
        <dbReference type="SAM" id="Phobius"/>
    </source>
</evidence>
<dbReference type="OrthoDB" id="10589602at2759"/>
<keyword evidence="1" id="KW-0812">Transmembrane</keyword>
<accession>A0A4Q2CZD9</accession>
<sequence>MGSIHYRETLDYKLCFAFAIIAQLVLWIADGLLVYRCYLIFIDRRAVYVPVIAIYTICIMVSMIEAYPALEVRGYPDLPDSGSHLEQAAEYELLILWFTTSLMTNILVTGFIISRIFHRLSLAASYTRAA</sequence>
<protein>
    <submittedName>
        <fullName evidence="2">Uncharacterized protein</fullName>
    </submittedName>
</protein>
<evidence type="ECO:0000313" key="3">
    <source>
        <dbReference type="Proteomes" id="UP000290288"/>
    </source>
</evidence>
<proteinExistence type="predicted"/>
<dbReference type="EMBL" id="SDEE01001557">
    <property type="protein sequence ID" value="RXW11859.1"/>
    <property type="molecule type" value="Genomic_DNA"/>
</dbReference>
<gene>
    <name evidence="2" type="ORF">EST38_g13996</name>
</gene>
<evidence type="ECO:0000313" key="2">
    <source>
        <dbReference type="EMBL" id="RXW11859.1"/>
    </source>
</evidence>
<dbReference type="Proteomes" id="UP000290288">
    <property type="component" value="Unassembled WGS sequence"/>
</dbReference>
<comment type="caution">
    <text evidence="2">The sequence shown here is derived from an EMBL/GenBank/DDBJ whole genome shotgun (WGS) entry which is preliminary data.</text>
</comment>
<keyword evidence="1" id="KW-0472">Membrane</keyword>
<keyword evidence="1" id="KW-1133">Transmembrane helix</keyword>